<evidence type="ECO:0000313" key="1">
    <source>
        <dbReference type="EMBL" id="KRW98677.1"/>
    </source>
</evidence>
<dbReference type="Gene3D" id="3.60.10.10">
    <property type="entry name" value="Endonuclease/exonuclease/phosphatase"/>
    <property type="match status" value="1"/>
</dbReference>
<dbReference type="SUPFAM" id="SSF56219">
    <property type="entry name" value="DNase I-like"/>
    <property type="match status" value="1"/>
</dbReference>
<organism evidence="1 2">
    <name type="scientific">Pseudocohnilembus persalinus</name>
    <name type="common">Ciliate</name>
    <dbReference type="NCBI Taxonomy" id="266149"/>
    <lineage>
        <taxon>Eukaryota</taxon>
        <taxon>Sar</taxon>
        <taxon>Alveolata</taxon>
        <taxon>Ciliophora</taxon>
        <taxon>Intramacronucleata</taxon>
        <taxon>Oligohymenophorea</taxon>
        <taxon>Scuticociliatia</taxon>
        <taxon>Philasterida</taxon>
        <taxon>Pseudocohnilembidae</taxon>
        <taxon>Pseudocohnilembus</taxon>
    </lineage>
</organism>
<dbReference type="Proteomes" id="UP000054937">
    <property type="component" value="Unassembled WGS sequence"/>
</dbReference>
<dbReference type="InterPro" id="IPR036691">
    <property type="entry name" value="Endo/exonu/phosph_ase_sf"/>
</dbReference>
<keyword evidence="1" id="KW-0540">Nuclease</keyword>
<protein>
    <submittedName>
        <fullName evidence="1">Endonuclease/exonuclease/phosphatase</fullName>
    </submittedName>
</protein>
<accession>A0A0V0Q925</accession>
<dbReference type="InParanoid" id="A0A0V0Q925"/>
<dbReference type="GO" id="GO:0004527">
    <property type="term" value="F:exonuclease activity"/>
    <property type="evidence" value="ECO:0007669"/>
    <property type="project" value="UniProtKB-KW"/>
</dbReference>
<keyword evidence="1" id="KW-0378">Hydrolase</keyword>
<dbReference type="OrthoDB" id="9975959at2759"/>
<dbReference type="GO" id="GO:0004519">
    <property type="term" value="F:endonuclease activity"/>
    <property type="evidence" value="ECO:0007669"/>
    <property type="project" value="UniProtKB-KW"/>
</dbReference>
<proteinExistence type="predicted"/>
<keyword evidence="1" id="KW-0269">Exonuclease</keyword>
<keyword evidence="1" id="KW-0255">Endonuclease</keyword>
<dbReference type="AlphaFoldDB" id="A0A0V0Q925"/>
<reference evidence="1 2" key="1">
    <citation type="journal article" date="2015" name="Sci. Rep.">
        <title>Genome of the facultative scuticociliatosis pathogen Pseudocohnilembus persalinus provides insight into its virulence through horizontal gene transfer.</title>
        <authorList>
            <person name="Xiong J."/>
            <person name="Wang G."/>
            <person name="Cheng J."/>
            <person name="Tian M."/>
            <person name="Pan X."/>
            <person name="Warren A."/>
            <person name="Jiang C."/>
            <person name="Yuan D."/>
            <person name="Miao W."/>
        </authorList>
    </citation>
    <scope>NUCLEOTIDE SEQUENCE [LARGE SCALE GENOMIC DNA]</scope>
    <source>
        <strain evidence="1">36N120E</strain>
    </source>
</reference>
<sequence>MYYKKNIKQRFDNSNQSIIVLQLHLFAYEEKFLVRQNQMKEIHEFLTRLKKNPEILEKNEEILMYLKSALQNNNIVAQGDLNLHNNIENNYIYQTGFIDTWIEKHGLGKQSEEQGYTWDPTQNSMIRMILPFDNRRMRLDRILLRQESNYLFRSFLFGS</sequence>
<gene>
    <name evidence="1" type="ORF">PPERSA_00265</name>
</gene>
<dbReference type="EMBL" id="LDAU01000232">
    <property type="protein sequence ID" value="KRW98677.1"/>
    <property type="molecule type" value="Genomic_DNA"/>
</dbReference>
<name>A0A0V0Q925_PSEPJ</name>
<keyword evidence="2" id="KW-1185">Reference proteome</keyword>
<evidence type="ECO:0000313" key="2">
    <source>
        <dbReference type="Proteomes" id="UP000054937"/>
    </source>
</evidence>
<comment type="caution">
    <text evidence="1">The sequence shown here is derived from an EMBL/GenBank/DDBJ whole genome shotgun (WGS) entry which is preliminary data.</text>
</comment>